<evidence type="ECO:0000313" key="1">
    <source>
        <dbReference type="EMBL" id="ADN75675.1"/>
    </source>
</evidence>
<protein>
    <submittedName>
        <fullName evidence="1">Uncharacterized protein</fullName>
    </submittedName>
</protein>
<name>E1SNJ1_FERBD</name>
<dbReference type="KEGG" id="fbl:Fbal_1471"/>
<dbReference type="HOGENOM" id="CLU_1298245_0_0_6"/>
<accession>E1SNJ1</accession>
<gene>
    <name evidence="1" type="ordered locus">Fbal_1471</name>
</gene>
<reference evidence="1 2" key="1">
    <citation type="journal article" date="2010" name="Stand. Genomic Sci.">
        <title>Complete genome sequence of Ferrimonas balearica type strain (PAT).</title>
        <authorList>
            <person name="Nolan M."/>
            <person name="Sikorski J."/>
            <person name="Davenport K."/>
            <person name="Lucas S."/>
            <person name="Glavina Del Rio T."/>
            <person name="Tice H."/>
            <person name="Cheng J."/>
            <person name="Goodwin L."/>
            <person name="Pitluck S."/>
            <person name="Liolios K."/>
            <person name="Ivanova N."/>
            <person name="Mavromatis K."/>
            <person name="Ovchinnikova G."/>
            <person name="Pati A."/>
            <person name="Chen A."/>
            <person name="Palaniappan K."/>
            <person name="Land M."/>
            <person name="Hauser L."/>
            <person name="Chang Y."/>
            <person name="Jeffries C."/>
            <person name="Tapia R."/>
            <person name="Brettin T."/>
            <person name="Detter J."/>
            <person name="Han C."/>
            <person name="Yasawong M."/>
            <person name="Rohde M."/>
            <person name="Tindall B."/>
            <person name="Goker M."/>
            <person name="Woyke T."/>
            <person name="Bristow J."/>
            <person name="Eisen J."/>
            <person name="Markowitz V."/>
            <person name="Hugenholtz P."/>
            <person name="Kyrpides N."/>
            <person name="Klenk H."/>
            <person name="Lapidus A."/>
        </authorList>
    </citation>
    <scope>NUCLEOTIDE SEQUENCE [LARGE SCALE GENOMIC DNA]</scope>
    <source>
        <strain evidence="2">DSM 9799 / CCM 4581 / KCTC 23876 / PAT</strain>
    </source>
</reference>
<proteinExistence type="predicted"/>
<sequence>MLGARTVQCFVIARYHNPSLVPPSARHPCLALKYCVAAQRSLSPTPPSLQEACPEGDRLLCAWSADGSVLRDRDVPQPIPGAPLRSASLPRAQVLRCCATVTFARAAIFTRSLFRKGRAFCAWSADGSVFRDSEVPQPIPVGSLLSASLSLPHRTAMRCIGSGSPPVGSLPSASLPSPRRKAVACISKWLWLLWPENFPTDRVDMAAVVTKV</sequence>
<organism evidence="1 2">
    <name type="scientific">Ferrimonas balearica (strain DSM 9799 / CCM 4581 / KCTC 23876 / PAT)</name>
    <dbReference type="NCBI Taxonomy" id="550540"/>
    <lineage>
        <taxon>Bacteria</taxon>
        <taxon>Pseudomonadati</taxon>
        <taxon>Pseudomonadota</taxon>
        <taxon>Gammaproteobacteria</taxon>
        <taxon>Alteromonadales</taxon>
        <taxon>Ferrimonadaceae</taxon>
        <taxon>Ferrimonas</taxon>
    </lineage>
</organism>
<evidence type="ECO:0000313" key="2">
    <source>
        <dbReference type="Proteomes" id="UP000006683"/>
    </source>
</evidence>
<dbReference type="EMBL" id="CP002209">
    <property type="protein sequence ID" value="ADN75675.1"/>
    <property type="molecule type" value="Genomic_DNA"/>
</dbReference>
<dbReference type="AlphaFoldDB" id="E1SNJ1"/>
<dbReference type="Proteomes" id="UP000006683">
    <property type="component" value="Chromosome"/>
</dbReference>
<keyword evidence="2" id="KW-1185">Reference proteome</keyword>